<dbReference type="Proteomes" id="UP001218188">
    <property type="component" value="Unassembled WGS sequence"/>
</dbReference>
<dbReference type="SUPFAM" id="SSF52540">
    <property type="entry name" value="P-loop containing nucleoside triphosphate hydrolases"/>
    <property type="match status" value="1"/>
</dbReference>
<dbReference type="InterPro" id="IPR011990">
    <property type="entry name" value="TPR-like_helical_dom_sf"/>
</dbReference>
<keyword evidence="1" id="KW-0175">Coiled coil</keyword>
<feature type="region of interest" description="Disordered" evidence="2">
    <location>
        <begin position="1"/>
        <end position="20"/>
    </location>
</feature>
<dbReference type="InterPro" id="IPR056681">
    <property type="entry name" value="DUF7779"/>
</dbReference>
<dbReference type="Pfam" id="PF25000">
    <property type="entry name" value="DUF7779"/>
    <property type="match status" value="1"/>
</dbReference>
<dbReference type="Pfam" id="PF13424">
    <property type="entry name" value="TPR_12"/>
    <property type="match status" value="2"/>
</dbReference>
<evidence type="ECO:0000313" key="5">
    <source>
        <dbReference type="Proteomes" id="UP001218188"/>
    </source>
</evidence>
<evidence type="ECO:0000256" key="1">
    <source>
        <dbReference type="SAM" id="Coils"/>
    </source>
</evidence>
<feature type="coiled-coil region" evidence="1">
    <location>
        <begin position="60"/>
        <end position="87"/>
    </location>
</feature>
<dbReference type="SUPFAM" id="SSF48452">
    <property type="entry name" value="TPR-like"/>
    <property type="match status" value="3"/>
</dbReference>
<evidence type="ECO:0000313" key="4">
    <source>
        <dbReference type="EMBL" id="KAJ7017488.1"/>
    </source>
</evidence>
<dbReference type="InterPro" id="IPR053137">
    <property type="entry name" value="NLR-like"/>
</dbReference>
<dbReference type="PANTHER" id="PTHR46082:SF6">
    <property type="entry name" value="AAA+ ATPASE DOMAIN-CONTAINING PROTEIN-RELATED"/>
    <property type="match status" value="1"/>
</dbReference>
<dbReference type="Gene3D" id="1.25.40.10">
    <property type="entry name" value="Tetratricopeptide repeat domain"/>
    <property type="match status" value="2"/>
</dbReference>
<dbReference type="Pfam" id="PF13374">
    <property type="entry name" value="TPR_10"/>
    <property type="match status" value="5"/>
</dbReference>
<organism evidence="4 5">
    <name type="scientific">Mycena alexandri</name>
    <dbReference type="NCBI Taxonomy" id="1745969"/>
    <lineage>
        <taxon>Eukaryota</taxon>
        <taxon>Fungi</taxon>
        <taxon>Dikarya</taxon>
        <taxon>Basidiomycota</taxon>
        <taxon>Agaricomycotina</taxon>
        <taxon>Agaricomycetes</taxon>
        <taxon>Agaricomycetidae</taxon>
        <taxon>Agaricales</taxon>
        <taxon>Marasmiineae</taxon>
        <taxon>Mycenaceae</taxon>
        <taxon>Mycena</taxon>
    </lineage>
</organism>
<evidence type="ECO:0000259" key="3">
    <source>
        <dbReference type="Pfam" id="PF25000"/>
    </source>
</evidence>
<name>A0AAD6RY23_9AGAR</name>
<comment type="caution">
    <text evidence="4">The sequence shown here is derived from an EMBL/GenBank/DDBJ whole genome shotgun (WGS) entry which is preliminary data.</text>
</comment>
<evidence type="ECO:0000256" key="2">
    <source>
        <dbReference type="SAM" id="MobiDB-lite"/>
    </source>
</evidence>
<keyword evidence="5" id="KW-1185">Reference proteome</keyword>
<dbReference type="InterPro" id="IPR027417">
    <property type="entry name" value="P-loop_NTPase"/>
</dbReference>
<feature type="compositionally biased region" description="Polar residues" evidence="2">
    <location>
        <begin position="1"/>
        <end position="18"/>
    </location>
</feature>
<feature type="domain" description="DUF7779" evidence="3">
    <location>
        <begin position="446"/>
        <end position="552"/>
    </location>
</feature>
<accession>A0AAD6RY23</accession>
<dbReference type="AlphaFoldDB" id="A0AAD6RY23"/>
<dbReference type="PANTHER" id="PTHR46082">
    <property type="entry name" value="ATP/GTP-BINDING PROTEIN-RELATED"/>
    <property type="match status" value="1"/>
</dbReference>
<protein>
    <recommendedName>
        <fullName evidence="3">DUF7779 domain-containing protein</fullName>
    </recommendedName>
</protein>
<gene>
    <name evidence="4" type="ORF">C8F04DRAFT_1200404</name>
</gene>
<dbReference type="Gene3D" id="3.40.50.300">
    <property type="entry name" value="P-loop containing nucleotide triphosphate hydrolases"/>
    <property type="match status" value="1"/>
</dbReference>
<sequence length="1010" mass="112744">MSTTSPSNAQPSTTQPTGGNKAFAKSKLDWLAPAILTARTITAAAECAPFPYIKGVSGTVVILLETVQKVKKNREDLKELCESTTEIVMILHDQILAHGNTAVKFKAMCEELESYLAAVVPAVQNLHNPSKGFRKRVKEFVGSSNMTDEIAGHQKQIQGLLAAVDTNSKVNEMHAIMTAPSFVVTPPSQSINNCPPPSRIFQGRQTILAKMHKFFTPNSGKQLIYVLHGLGGAGKTQIALKFIQESSANFSDIFLLDASTLDTINTGLKNIAVSKFVGDSAQDALTWLQSKHGNWLLFFDNADDPKINLNKFFPQCNHGNIIITSRNPGLRTYGDHSPVSDMEDKDATTLLLQSAAKESSEENVQAAAAIVKVRDLRIIRQLLIFEQELFHLPLAIVQAGSFILQSEDIAGYLTLYQKNRAQLLSEKAVQSHDHYAWTVYTTWQISFDRLSQLAATLLQLCSFLHYSGISEDMFSNASEYSFPVWLPAKEELQEPLQFLSHFLGPTGEWNSLRFSEVTNEIKSYSLITFDAATKMFSIHPLVHAWSRNTLVDEAASHLCISSLLGMSVAEIAHHDMTLASLRLMPHIVSVRPFNADVGADFRVAFWHIYLSAGKFTEAQNLIEQTCEKYRLVFGEEHLATLEAMDRLGLTYWHLGEYKKAKELEVTVLDKRSKLLGEDHLDTLRAMGHLARTHSELRDLEKAKELEVTVLKERTALLGQDHPDTLMAMGNLAWTHCELGDFAKAKELRVTVLEKQTKLLGEDHPDTLLAMGNLARSHSKLGDFEKAKELEVMVLEKRIKLLGEDHPHTLMAMGNLAGTHSELGDFDKAKELELTVLEKQTKLLGEDHPDTLLAMGNLAKSHSKLGDFEKAKELEVVVLEKRTKLLGEDHPDTLLAMGNLARSHSELGDFEKAQELEVTVLEKRTKLLGKDHPGTLLAMGNLATTHFNLGDFEQAKQLEVTVLGKRRQLWGDRHPDTRLAMKNLIFMYRALDELMEAEELERLVKQIQMSL</sequence>
<proteinExistence type="predicted"/>
<dbReference type="EMBL" id="JARJCM010000401">
    <property type="protein sequence ID" value="KAJ7017488.1"/>
    <property type="molecule type" value="Genomic_DNA"/>
</dbReference>
<reference evidence="4" key="1">
    <citation type="submission" date="2023-03" db="EMBL/GenBank/DDBJ databases">
        <title>Massive genome expansion in bonnet fungi (Mycena s.s.) driven by repeated elements and novel gene families across ecological guilds.</title>
        <authorList>
            <consortium name="Lawrence Berkeley National Laboratory"/>
            <person name="Harder C.B."/>
            <person name="Miyauchi S."/>
            <person name="Viragh M."/>
            <person name="Kuo A."/>
            <person name="Thoen E."/>
            <person name="Andreopoulos B."/>
            <person name="Lu D."/>
            <person name="Skrede I."/>
            <person name="Drula E."/>
            <person name="Henrissat B."/>
            <person name="Morin E."/>
            <person name="Kohler A."/>
            <person name="Barry K."/>
            <person name="LaButti K."/>
            <person name="Morin E."/>
            <person name="Salamov A."/>
            <person name="Lipzen A."/>
            <person name="Mereny Z."/>
            <person name="Hegedus B."/>
            <person name="Baldrian P."/>
            <person name="Stursova M."/>
            <person name="Weitz H."/>
            <person name="Taylor A."/>
            <person name="Grigoriev I.V."/>
            <person name="Nagy L.G."/>
            <person name="Martin F."/>
            <person name="Kauserud H."/>
        </authorList>
    </citation>
    <scope>NUCLEOTIDE SEQUENCE</scope>
    <source>
        <strain evidence="4">CBHHK200</strain>
    </source>
</reference>